<dbReference type="Pfam" id="PF13949">
    <property type="entry name" value="ALIX_LYPXL_bnd"/>
    <property type="match status" value="1"/>
</dbReference>
<sequence length="735" mass="84726">MEGIPKVPMLTPDPRVQSGEYDQEFALRIKEYILLHFQDDPDNFTAPILELMQLKRSIGQPIADVEATCILKRYYGQLLMMKSRFPMEEGDPLRFPYTWYDRTPDTPHPVAHDDIGYELCSIMFNIGALHAAIGQIELRDSQDSIKKAFMHFQYAAWPFQHIRDKMNSQRFDSVDFEKDNLTFFVNVLLAQSQECLVEKCILDHRAPTAVAALAVYLRDLYSECLQHLNKSAIGDVISSAKYKLWKKNCEIKSEFYGAIATLHMGIHADDEKKMGERLGWFEISNSHLNKLNAARRNELRTEMQTSLSFLEDIIVAKYENAKKENGFIYHDRVPKEEELLAELKKMSVCKVRPLSFDPLDRSACGEDLFGALLPPTVLKAVSKYEALKDETKRKILAEVDKKNSELEVYMASLQLNELSVGQPTASGEMMDLLMERNAEMVGQPELVPNLLDQLDRISKQSQDAEMQIMNLMARLNHIEMPELRSDPGYKVISEELQKLRAHHMQAKNSNIELHKALAAHTTNLHLLCLPFAELSQKITLKQEDLDVKTASEPMQKLVAKVQEMQVQRNTLVDRLSKEMKDDQISQKLLAERDTDETTLFEKELKKHDETLKYLQLNLDAQERILHSLTDANADIADVRMKVRKQLESRNNQILTLIMAFDTYKDVVQKAEDGKKFYAKLLERYNQVKTAVEGMESVENVERQKKEKERREVEERLAAARRAKEALEAVNEFKLR</sequence>
<dbReference type="EMBL" id="LIAE01007728">
    <property type="protein sequence ID" value="PAV77341.1"/>
    <property type="molecule type" value="Genomic_DNA"/>
</dbReference>
<keyword evidence="8" id="KW-1185">Reference proteome</keyword>
<dbReference type="Pfam" id="PF03097">
    <property type="entry name" value="BRO1"/>
    <property type="match status" value="1"/>
</dbReference>
<dbReference type="InterPro" id="IPR025304">
    <property type="entry name" value="ALIX_V_dom"/>
</dbReference>
<gene>
    <name evidence="7" type="ORF">WR25_08419</name>
</gene>
<dbReference type="Proteomes" id="UP000218231">
    <property type="component" value="Unassembled WGS sequence"/>
</dbReference>
<comment type="caution">
    <text evidence="7">The sequence shown here is derived from an EMBL/GenBank/DDBJ whole genome shotgun (WGS) entry which is preliminary data.</text>
</comment>
<dbReference type="SMART" id="SM01041">
    <property type="entry name" value="BRO1"/>
    <property type="match status" value="1"/>
</dbReference>
<evidence type="ECO:0000313" key="7">
    <source>
        <dbReference type="EMBL" id="PAV77341.1"/>
    </source>
</evidence>
<name>A0A2A2KTT8_9BILA</name>
<keyword evidence="4" id="KW-0967">Endosome</keyword>
<dbReference type="OrthoDB" id="10266451at2759"/>
<evidence type="ECO:0000256" key="5">
    <source>
        <dbReference type="SAM" id="Coils"/>
    </source>
</evidence>
<dbReference type="InterPro" id="IPR038499">
    <property type="entry name" value="BRO1_sf"/>
</dbReference>
<evidence type="ECO:0000256" key="4">
    <source>
        <dbReference type="ARBA" id="ARBA00022753"/>
    </source>
</evidence>
<organism evidence="7 8">
    <name type="scientific">Diploscapter pachys</name>
    <dbReference type="NCBI Taxonomy" id="2018661"/>
    <lineage>
        <taxon>Eukaryota</taxon>
        <taxon>Metazoa</taxon>
        <taxon>Ecdysozoa</taxon>
        <taxon>Nematoda</taxon>
        <taxon>Chromadorea</taxon>
        <taxon>Rhabditida</taxon>
        <taxon>Rhabditina</taxon>
        <taxon>Rhabditomorpha</taxon>
        <taxon>Rhabditoidea</taxon>
        <taxon>Rhabditidae</taxon>
        <taxon>Diploscapter</taxon>
    </lineage>
</organism>
<dbReference type="STRING" id="2018661.A0A2A2KTT8"/>
<feature type="domain" description="BRO1" evidence="6">
    <location>
        <begin position="1"/>
        <end position="406"/>
    </location>
</feature>
<dbReference type="PROSITE" id="PS51180">
    <property type="entry name" value="BRO1"/>
    <property type="match status" value="1"/>
</dbReference>
<dbReference type="AlphaFoldDB" id="A0A2A2KTT8"/>
<reference evidence="7 8" key="1">
    <citation type="journal article" date="2017" name="Curr. Biol.">
        <title>Genome architecture and evolution of a unichromosomal asexual nematode.</title>
        <authorList>
            <person name="Fradin H."/>
            <person name="Zegar C."/>
            <person name="Gutwein M."/>
            <person name="Lucas J."/>
            <person name="Kovtun M."/>
            <person name="Corcoran D."/>
            <person name="Baugh L.R."/>
            <person name="Kiontke K."/>
            <person name="Gunsalus K."/>
            <person name="Fitch D.H."/>
            <person name="Piano F."/>
        </authorList>
    </citation>
    <scope>NUCLEOTIDE SEQUENCE [LARGE SCALE GENOMIC DNA]</scope>
    <source>
        <strain evidence="7">PF1309</strain>
    </source>
</reference>
<accession>A0A2A2KTT8</accession>
<dbReference type="GO" id="GO:0032456">
    <property type="term" value="P:endocytic recycling"/>
    <property type="evidence" value="ECO:0007669"/>
    <property type="project" value="TreeGrafter"/>
</dbReference>
<evidence type="ECO:0000256" key="3">
    <source>
        <dbReference type="ARBA" id="ARBA00022490"/>
    </source>
</evidence>
<evidence type="ECO:0000259" key="6">
    <source>
        <dbReference type="PROSITE" id="PS51180"/>
    </source>
</evidence>
<dbReference type="GO" id="GO:0043328">
    <property type="term" value="P:protein transport to vacuole involved in ubiquitin-dependent protein catabolic process via the multivesicular body sorting pathway"/>
    <property type="evidence" value="ECO:0007669"/>
    <property type="project" value="TreeGrafter"/>
</dbReference>
<evidence type="ECO:0000256" key="2">
    <source>
        <dbReference type="ARBA" id="ARBA00004496"/>
    </source>
</evidence>
<keyword evidence="3" id="KW-0963">Cytoplasm</keyword>
<feature type="coiled-coil region" evidence="5">
    <location>
        <begin position="690"/>
        <end position="729"/>
    </location>
</feature>
<protein>
    <recommendedName>
        <fullName evidence="6">BRO1 domain-containing protein</fullName>
    </recommendedName>
</protein>
<evidence type="ECO:0000256" key="1">
    <source>
        <dbReference type="ARBA" id="ARBA00004177"/>
    </source>
</evidence>
<dbReference type="GO" id="GO:0005768">
    <property type="term" value="C:endosome"/>
    <property type="evidence" value="ECO:0007669"/>
    <property type="project" value="UniProtKB-SubCell"/>
</dbReference>
<proteinExistence type="predicted"/>
<evidence type="ECO:0000313" key="8">
    <source>
        <dbReference type="Proteomes" id="UP000218231"/>
    </source>
</evidence>
<dbReference type="GO" id="GO:0045022">
    <property type="term" value="P:early endosome to late endosome transport"/>
    <property type="evidence" value="ECO:0007669"/>
    <property type="project" value="TreeGrafter"/>
</dbReference>
<dbReference type="Gene3D" id="1.20.120.560">
    <property type="entry name" value="alix/aip1 in complex with the ypdl late domain"/>
    <property type="match status" value="1"/>
</dbReference>
<dbReference type="Gene3D" id="1.20.140.50">
    <property type="entry name" value="alix/aip1 like domains"/>
    <property type="match status" value="1"/>
</dbReference>
<keyword evidence="5" id="KW-0175">Coiled coil</keyword>
<dbReference type="InterPro" id="IPR004328">
    <property type="entry name" value="BRO1_dom"/>
</dbReference>
<dbReference type="PANTHER" id="PTHR23030">
    <property type="entry name" value="PCD6 INTERACTING PROTEIN-RELATED"/>
    <property type="match status" value="1"/>
</dbReference>
<dbReference type="Gene3D" id="1.25.40.280">
    <property type="entry name" value="alix/aip1 like domains"/>
    <property type="match status" value="1"/>
</dbReference>
<dbReference type="PANTHER" id="PTHR23030:SF30">
    <property type="entry name" value="TYROSINE-PROTEIN PHOSPHATASE NON-RECEPTOR TYPE 23"/>
    <property type="match status" value="1"/>
</dbReference>
<comment type="subcellular location">
    <subcellularLocation>
        <location evidence="2">Cytoplasm</location>
    </subcellularLocation>
    <subcellularLocation>
        <location evidence="1">Endosome</location>
    </subcellularLocation>
</comment>